<sequence>MCSEDPKGEIGNMQDSLPCKRVALPQRLGLASPARLGAKEDVEGRPLEPSGAREPLEPASLPATGGPALVPTPAGMCSPLPWKCGHDPAVEAQDEAAAAAAAPPPRRTCSSLASSPPAFPGLGDR</sequence>
<proteinExistence type="predicted"/>
<evidence type="ECO:0000313" key="4">
    <source>
        <dbReference type="Proteomes" id="UP000722791"/>
    </source>
</evidence>
<accession>A0A8J4LPM4</accession>
<organism evidence="3 4">
    <name type="scientific">Volvox reticuliferus</name>
    <dbReference type="NCBI Taxonomy" id="1737510"/>
    <lineage>
        <taxon>Eukaryota</taxon>
        <taxon>Viridiplantae</taxon>
        <taxon>Chlorophyta</taxon>
        <taxon>core chlorophytes</taxon>
        <taxon>Chlorophyceae</taxon>
        <taxon>CS clade</taxon>
        <taxon>Chlamydomonadales</taxon>
        <taxon>Volvocaceae</taxon>
        <taxon>Volvox</taxon>
    </lineage>
</organism>
<gene>
    <name evidence="2" type="ORF">Vretifemale_564</name>
    <name evidence="3" type="ORF">Vretimale_10276</name>
</gene>
<feature type="compositionally biased region" description="Basic and acidic residues" evidence="1">
    <location>
        <begin position="37"/>
        <end position="46"/>
    </location>
</feature>
<dbReference type="AlphaFoldDB" id="A0A8J4LPM4"/>
<dbReference type="Proteomes" id="UP000747110">
    <property type="component" value="Unassembled WGS sequence"/>
</dbReference>
<dbReference type="Proteomes" id="UP000722791">
    <property type="component" value="Unassembled WGS sequence"/>
</dbReference>
<dbReference type="EMBL" id="BNCP01000001">
    <property type="protein sequence ID" value="GIL69650.1"/>
    <property type="molecule type" value="Genomic_DNA"/>
</dbReference>
<feature type="region of interest" description="Disordered" evidence="1">
    <location>
        <begin position="93"/>
        <end position="125"/>
    </location>
</feature>
<evidence type="ECO:0000313" key="5">
    <source>
        <dbReference type="Proteomes" id="UP000747110"/>
    </source>
</evidence>
<reference evidence="3" key="1">
    <citation type="journal article" date="2021" name="Proc. Natl. Acad. Sci. U.S.A.">
        <title>Three genomes in the algal genus Volvox reveal the fate of a haploid sex-determining region after a transition to homothallism.</title>
        <authorList>
            <person name="Yamamoto K."/>
            <person name="Hamaji T."/>
            <person name="Kawai-Toyooka H."/>
            <person name="Matsuzaki R."/>
            <person name="Takahashi F."/>
            <person name="Nishimura Y."/>
            <person name="Kawachi M."/>
            <person name="Noguchi H."/>
            <person name="Minakuchi Y."/>
            <person name="Umen J.G."/>
            <person name="Toyoda A."/>
            <person name="Nozaki H."/>
        </authorList>
    </citation>
    <scope>NUCLEOTIDE SEQUENCE</scope>
    <source>
        <strain evidence="3">NIES-3785</strain>
        <strain evidence="2">NIES-3786</strain>
    </source>
</reference>
<feature type="region of interest" description="Disordered" evidence="1">
    <location>
        <begin position="30"/>
        <end position="72"/>
    </location>
</feature>
<keyword evidence="5" id="KW-1185">Reference proteome</keyword>
<protein>
    <submittedName>
        <fullName evidence="3">Uncharacterized protein</fullName>
    </submittedName>
</protein>
<evidence type="ECO:0000313" key="3">
    <source>
        <dbReference type="EMBL" id="GIM05851.1"/>
    </source>
</evidence>
<evidence type="ECO:0000256" key="1">
    <source>
        <dbReference type="SAM" id="MobiDB-lite"/>
    </source>
</evidence>
<name>A0A8J4LPM4_9CHLO</name>
<evidence type="ECO:0000313" key="2">
    <source>
        <dbReference type="EMBL" id="GIL69650.1"/>
    </source>
</evidence>
<comment type="caution">
    <text evidence="3">The sequence shown here is derived from an EMBL/GenBank/DDBJ whole genome shotgun (WGS) entry which is preliminary data.</text>
</comment>
<dbReference type="EMBL" id="BNCQ01000019">
    <property type="protein sequence ID" value="GIM05851.1"/>
    <property type="molecule type" value="Genomic_DNA"/>
</dbReference>